<dbReference type="AlphaFoldDB" id="A0A427YG59"/>
<organism evidence="7 8">
    <name type="scientific">Saitozyma podzolica</name>
    <dbReference type="NCBI Taxonomy" id="1890683"/>
    <lineage>
        <taxon>Eukaryota</taxon>
        <taxon>Fungi</taxon>
        <taxon>Dikarya</taxon>
        <taxon>Basidiomycota</taxon>
        <taxon>Agaricomycotina</taxon>
        <taxon>Tremellomycetes</taxon>
        <taxon>Tremellales</taxon>
        <taxon>Trimorphomycetaceae</taxon>
        <taxon>Saitozyma</taxon>
    </lineage>
</organism>
<dbReference type="InterPro" id="IPR001128">
    <property type="entry name" value="Cyt_P450"/>
</dbReference>
<protein>
    <recommendedName>
        <fullName evidence="9">Cytochrome P450-dit2</fullName>
    </recommendedName>
</protein>
<dbReference type="InterPro" id="IPR036396">
    <property type="entry name" value="Cyt_P450_sf"/>
</dbReference>
<keyword evidence="8" id="KW-1185">Reference proteome</keyword>
<dbReference type="GO" id="GO:0020037">
    <property type="term" value="F:heme binding"/>
    <property type="evidence" value="ECO:0007669"/>
    <property type="project" value="InterPro"/>
</dbReference>
<dbReference type="Gene3D" id="1.10.630.10">
    <property type="entry name" value="Cytochrome P450"/>
    <property type="match status" value="1"/>
</dbReference>
<evidence type="ECO:0008006" key="9">
    <source>
        <dbReference type="Google" id="ProtNLM"/>
    </source>
</evidence>
<evidence type="ECO:0000256" key="4">
    <source>
        <dbReference type="ARBA" id="ARBA00023004"/>
    </source>
</evidence>
<sequence length="507" mass="57341">MRQSAWRKITRDLTLDDDSVEMLFDLPALFLLVGLVGWAALSWRKRSTDPYAPLPIIGHLHHFLGQPKYRYMQWYLRRAEHEGAGKTFEVFLPGLGRCVFITDPQCLKHVLTIKGKEFTKTGVFAKLRKDFYGTGILLAVGESWRAQRHAGQVFASQSTIENVANILLPQDLQRMFAAFDQAAAEDKVLDFWALAAELTLAVFGKVALDVDSDRFLAMVAQPFDHALQGISRRFTNPLWKLAETLTPEGRSVRHDIKAVRAICRAFVQETVEELGNEQVGEKAVHEGRALFIRALMDSTKPMTLDELADSCTVFIIAGRETTADAMTWTMYALLQHPTSLEKVVNEFRELPDMPNAEVLSHLPFFNAVINEALRLYPPVPTEMVENTSPHPNMLPDGTLVRPGDLVLFSPWVMARLKDRWGPDASVFRPERWFEMKHKPSAYELPTFYAGPRSCVGQTLAKVEMAVMFKELFARYDVERGWDGSERVMGEGLTCPMKGGLPIKVSRR</sequence>
<dbReference type="GO" id="GO:0016705">
    <property type="term" value="F:oxidoreductase activity, acting on paired donors, with incorporation or reduction of molecular oxygen"/>
    <property type="evidence" value="ECO:0007669"/>
    <property type="project" value="InterPro"/>
</dbReference>
<dbReference type="SUPFAM" id="SSF48264">
    <property type="entry name" value="Cytochrome P450"/>
    <property type="match status" value="1"/>
</dbReference>
<dbReference type="Pfam" id="PF00067">
    <property type="entry name" value="p450"/>
    <property type="match status" value="1"/>
</dbReference>
<dbReference type="OrthoDB" id="1470350at2759"/>
<reference evidence="7 8" key="1">
    <citation type="submission" date="2018-11" db="EMBL/GenBank/DDBJ databases">
        <title>Genome sequence of Saitozyma podzolica DSM 27192.</title>
        <authorList>
            <person name="Aliyu H."/>
            <person name="Gorte O."/>
            <person name="Ochsenreither K."/>
        </authorList>
    </citation>
    <scope>NUCLEOTIDE SEQUENCE [LARGE SCALE GENOMIC DNA]</scope>
    <source>
        <strain evidence="7 8">DSM 27192</strain>
    </source>
</reference>
<gene>
    <name evidence="7" type="ORF">EHS25_001366</name>
</gene>
<evidence type="ECO:0000313" key="7">
    <source>
        <dbReference type="EMBL" id="RSH90033.1"/>
    </source>
</evidence>
<comment type="caution">
    <text evidence="7">The sequence shown here is derived from an EMBL/GenBank/DDBJ whole genome shotgun (WGS) entry which is preliminary data.</text>
</comment>
<comment type="similarity">
    <text evidence="1">Belongs to the cytochrome P450 family.</text>
</comment>
<dbReference type="PRINTS" id="PR00463">
    <property type="entry name" value="EP450I"/>
</dbReference>
<dbReference type="InterPro" id="IPR002401">
    <property type="entry name" value="Cyt_P450_E_grp-I"/>
</dbReference>
<evidence type="ECO:0000256" key="6">
    <source>
        <dbReference type="SAM" id="Phobius"/>
    </source>
</evidence>
<dbReference type="PANTHER" id="PTHR24296">
    <property type="entry name" value="CYTOCHROME P450"/>
    <property type="match status" value="1"/>
</dbReference>
<dbReference type="PRINTS" id="PR00385">
    <property type="entry name" value="P450"/>
</dbReference>
<dbReference type="EMBL" id="RSCD01000011">
    <property type="protein sequence ID" value="RSH90033.1"/>
    <property type="molecule type" value="Genomic_DNA"/>
</dbReference>
<feature type="binding site" description="axial binding residue" evidence="5">
    <location>
        <position position="454"/>
    </location>
    <ligand>
        <name>heme</name>
        <dbReference type="ChEBI" id="CHEBI:30413"/>
    </ligand>
    <ligandPart>
        <name>Fe</name>
        <dbReference type="ChEBI" id="CHEBI:18248"/>
    </ligandPart>
</feature>
<keyword evidence="5" id="KW-0349">Heme</keyword>
<name>A0A427YG59_9TREE</name>
<dbReference type="GO" id="GO:0005506">
    <property type="term" value="F:iron ion binding"/>
    <property type="evidence" value="ECO:0007669"/>
    <property type="project" value="InterPro"/>
</dbReference>
<proteinExistence type="inferred from homology"/>
<keyword evidence="2 5" id="KW-0479">Metal-binding</keyword>
<keyword evidence="3" id="KW-0560">Oxidoreductase</keyword>
<dbReference type="GO" id="GO:0004497">
    <property type="term" value="F:monooxygenase activity"/>
    <property type="evidence" value="ECO:0007669"/>
    <property type="project" value="InterPro"/>
</dbReference>
<keyword evidence="6" id="KW-0812">Transmembrane</keyword>
<keyword evidence="6" id="KW-1133">Transmembrane helix</keyword>
<evidence type="ECO:0000256" key="2">
    <source>
        <dbReference type="ARBA" id="ARBA00022723"/>
    </source>
</evidence>
<evidence type="ECO:0000256" key="1">
    <source>
        <dbReference type="ARBA" id="ARBA00010617"/>
    </source>
</evidence>
<evidence type="ECO:0000256" key="5">
    <source>
        <dbReference type="PIRSR" id="PIRSR602401-1"/>
    </source>
</evidence>
<evidence type="ECO:0000256" key="3">
    <source>
        <dbReference type="ARBA" id="ARBA00023002"/>
    </source>
</evidence>
<evidence type="ECO:0000313" key="8">
    <source>
        <dbReference type="Proteomes" id="UP000279259"/>
    </source>
</evidence>
<dbReference type="Proteomes" id="UP000279259">
    <property type="component" value="Unassembled WGS sequence"/>
</dbReference>
<dbReference type="STRING" id="1890683.A0A427YG59"/>
<feature type="transmembrane region" description="Helical" evidence="6">
    <location>
        <begin position="22"/>
        <end position="41"/>
    </location>
</feature>
<keyword evidence="4 5" id="KW-0408">Iron</keyword>
<keyword evidence="6" id="KW-0472">Membrane</keyword>
<accession>A0A427YG59</accession>
<comment type="cofactor">
    <cofactor evidence="5">
        <name>heme</name>
        <dbReference type="ChEBI" id="CHEBI:30413"/>
    </cofactor>
</comment>